<comment type="caution">
    <text evidence="3">The sequence shown here is derived from an EMBL/GenBank/DDBJ whole genome shotgun (WGS) entry which is preliminary data.</text>
</comment>
<organism evidence="3 4">
    <name type="scientific">Chlorella sorokiniana</name>
    <name type="common">Freshwater green alga</name>
    <dbReference type="NCBI Taxonomy" id="3076"/>
    <lineage>
        <taxon>Eukaryota</taxon>
        <taxon>Viridiplantae</taxon>
        <taxon>Chlorophyta</taxon>
        <taxon>core chlorophytes</taxon>
        <taxon>Trebouxiophyceae</taxon>
        <taxon>Chlorellales</taxon>
        <taxon>Chlorellaceae</taxon>
        <taxon>Chlorella clade</taxon>
        <taxon>Chlorella</taxon>
    </lineage>
</organism>
<dbReference type="EMBL" id="LHPG02000006">
    <property type="protein sequence ID" value="PRW57949.1"/>
    <property type="molecule type" value="Genomic_DNA"/>
</dbReference>
<evidence type="ECO:0000256" key="1">
    <source>
        <dbReference type="SAM" id="MobiDB-lite"/>
    </source>
</evidence>
<dbReference type="InterPro" id="IPR038538">
    <property type="entry name" value="MTERF_sf"/>
</dbReference>
<feature type="region of interest" description="Disordered" evidence="1">
    <location>
        <begin position="40"/>
        <end position="71"/>
    </location>
</feature>
<keyword evidence="4" id="KW-1185">Reference proteome</keyword>
<dbReference type="Proteomes" id="UP000239899">
    <property type="component" value="Unassembled WGS sequence"/>
</dbReference>
<reference evidence="3 4" key="1">
    <citation type="journal article" date="2018" name="Plant J.">
        <title>Genome sequences of Chlorella sorokiniana UTEX 1602 and Micractinium conductrix SAG 241.80: implications to maltose excretion by a green alga.</title>
        <authorList>
            <person name="Arriola M.B."/>
            <person name="Velmurugan N."/>
            <person name="Zhang Y."/>
            <person name="Plunkett M.H."/>
            <person name="Hondzo H."/>
            <person name="Barney B.M."/>
        </authorList>
    </citation>
    <scope>NUCLEOTIDE SEQUENCE [LARGE SCALE GENOMIC DNA]</scope>
    <source>
        <strain evidence="4">UTEX 1602</strain>
    </source>
</reference>
<feature type="chain" id="PRO_5015157818" evidence="2">
    <location>
        <begin position="22"/>
        <end position="411"/>
    </location>
</feature>
<feature type="compositionally biased region" description="Polar residues" evidence="1">
    <location>
        <begin position="100"/>
        <end position="109"/>
    </location>
</feature>
<name>A0A2P6TV57_CHLSO</name>
<evidence type="ECO:0000313" key="4">
    <source>
        <dbReference type="Proteomes" id="UP000239899"/>
    </source>
</evidence>
<evidence type="ECO:0000256" key="2">
    <source>
        <dbReference type="SAM" id="SignalP"/>
    </source>
</evidence>
<protein>
    <submittedName>
        <fullName evidence="3">mTERF domain-containing mitochondrial</fullName>
    </submittedName>
</protein>
<dbReference type="Gene3D" id="1.25.70.10">
    <property type="entry name" value="Transcription termination factor 3, mitochondrial"/>
    <property type="match status" value="2"/>
</dbReference>
<sequence>MLARRAASALAAAAIARPAAACFAVFESFIGAGGAAISPAAHRSGGQAAAPHRLPPTGSRSSGSLLCSPGGALQPSTAQQLKLLRSFSRSGSLGERQRSKGSGNSSADCSSKDHSGRSEAQLQAAAERLMRLSRDGLTHPEFSTNTDESMQQRMVLLLRLGFSHTAIEKAIDRQAGGPYIAEQHVGEAVALMRRWGFSQKQLDGVLSGSGTFTREEADIEAVLVWLQREFGLQRSEVATACGHSPILLEYKQASLAANWQAFVKEFQPTADARRKLAAGLRQGEAHFLRLMIDTLRHKVAQLAQLFDLDSNSTSSYVGHLAALFRSDVDQTARPRFLFLQQLTGRPAASLAPIVLRYPSLLRYPEATLQRNYDAVLAAMGPADGRLLVQQRPSILAAAEGRVAANLRKPMG</sequence>
<gene>
    <name evidence="3" type="ORF">C2E21_3606</name>
</gene>
<evidence type="ECO:0000313" key="3">
    <source>
        <dbReference type="EMBL" id="PRW57949.1"/>
    </source>
</evidence>
<dbReference type="AlphaFoldDB" id="A0A2P6TV57"/>
<feature type="region of interest" description="Disordered" evidence="1">
    <location>
        <begin position="89"/>
        <end position="121"/>
    </location>
</feature>
<dbReference type="OrthoDB" id="519190at2759"/>
<accession>A0A2P6TV57</accession>
<proteinExistence type="predicted"/>
<keyword evidence="2" id="KW-0732">Signal</keyword>
<feature type="signal peptide" evidence="2">
    <location>
        <begin position="1"/>
        <end position="21"/>
    </location>
</feature>